<keyword evidence="2" id="KW-0460">Magnesium</keyword>
<evidence type="ECO:0000256" key="1">
    <source>
        <dbReference type="ARBA" id="ARBA00022679"/>
    </source>
</evidence>
<dbReference type="NCBIfam" id="NF011405">
    <property type="entry name" value="PRK14830.1"/>
    <property type="match status" value="1"/>
</dbReference>
<dbReference type="EMBL" id="WNKU01000001">
    <property type="protein sequence ID" value="MTV47830.1"/>
    <property type="molecule type" value="Genomic_DNA"/>
</dbReference>
<dbReference type="SMR" id="A0A6I3SFG2"/>
<feature type="binding site" evidence="2">
    <location>
        <position position="43"/>
    </location>
    <ligand>
        <name>substrate</name>
    </ligand>
</feature>
<feature type="binding site" evidence="2">
    <location>
        <position position="55"/>
    </location>
    <ligand>
        <name>substrate</name>
    </ligand>
</feature>
<feature type="binding site" evidence="2">
    <location>
        <position position="225"/>
    </location>
    <ligand>
        <name>Mg(2+)</name>
        <dbReference type="ChEBI" id="CHEBI:18420"/>
    </ligand>
</feature>
<protein>
    <recommendedName>
        <fullName evidence="2">Isoprenyl transferase</fullName>
        <ecNumber evidence="2">2.5.1.-</ecNumber>
    </recommendedName>
</protein>
<comment type="cofactor">
    <cofactor evidence="2">
        <name>Mg(2+)</name>
        <dbReference type="ChEBI" id="CHEBI:18420"/>
    </cofactor>
    <text evidence="2">Binds 2 magnesium ions per subunit.</text>
</comment>
<dbReference type="PANTHER" id="PTHR10291">
    <property type="entry name" value="DEHYDRODOLICHYL DIPHOSPHATE SYNTHASE FAMILY MEMBER"/>
    <property type="match status" value="1"/>
</dbReference>
<dbReference type="PROSITE" id="PS01066">
    <property type="entry name" value="UPP_SYNTHASE"/>
    <property type="match status" value="1"/>
</dbReference>
<dbReference type="HAMAP" id="MF_01139">
    <property type="entry name" value="ISPT"/>
    <property type="match status" value="1"/>
</dbReference>
<dbReference type="InterPro" id="IPR001441">
    <property type="entry name" value="UPP_synth-like"/>
</dbReference>
<dbReference type="RefSeq" id="WP_155474890.1">
    <property type="nucleotide sequence ID" value="NZ_WNKU01000001.1"/>
</dbReference>
<accession>A0A6I3SFG2</accession>
<dbReference type="CDD" id="cd00475">
    <property type="entry name" value="Cis_IPPS"/>
    <property type="match status" value="1"/>
</dbReference>
<keyword evidence="2" id="KW-0479">Metal-binding</keyword>
<feature type="active site" description="Proton acceptor" evidence="2">
    <location>
        <position position="86"/>
    </location>
</feature>
<feature type="binding site" evidence="2">
    <location>
        <begin position="212"/>
        <end position="214"/>
    </location>
    <ligand>
        <name>substrate</name>
    </ligand>
</feature>
<comment type="subunit">
    <text evidence="2">Homodimer.</text>
</comment>
<feature type="binding site" evidence="2">
    <location>
        <position position="51"/>
    </location>
    <ligand>
        <name>substrate</name>
    </ligand>
</feature>
<dbReference type="EC" id="2.5.1.-" evidence="2"/>
<comment type="caution">
    <text evidence="3">The sequence shown here is derived from an EMBL/GenBank/DDBJ whole genome shotgun (WGS) entry which is preliminary data.</text>
</comment>
<reference evidence="3 4" key="1">
    <citation type="submission" date="2019-11" db="EMBL/GenBank/DDBJ databases">
        <title>Whole-genome sequence of a the green, strictly anaerobic photosynthetic bacterium Heliobacillus mobilis DSM 6151.</title>
        <authorList>
            <person name="Kyndt J.A."/>
            <person name="Meyer T.E."/>
        </authorList>
    </citation>
    <scope>NUCLEOTIDE SEQUENCE [LARGE SCALE GENOMIC DNA]</scope>
    <source>
        <strain evidence="3 4">DSM 6151</strain>
    </source>
</reference>
<dbReference type="Gene3D" id="3.40.1180.10">
    <property type="entry name" value="Decaprenyl diphosphate synthase-like"/>
    <property type="match status" value="1"/>
</dbReference>
<sequence length="260" mass="29711">MPRRLWPFGQTKTSADEQALSEQIDPHRIPKHIAIIMDGNGRWAKRRGLPRVAGHRAGVESLRRVLEVCEDYNIAYLTVYAFSTENWKRPADEVNALFDLLVEYLHRELNTLHSKGVRIRAIGKIEDLPGGPRRELEKAIAKTANNTRLVLNVALNYGGRFEIVEAVKSIARLAAEGKVNPDQIDEKYMSQYLYTADVPDPDLLIRPSGELRLSNFLLWQSAYTEIWVTPTLWPDFGRKEMVQAIVDYQGRDRRFGGVKV</sequence>
<dbReference type="NCBIfam" id="TIGR00055">
    <property type="entry name" value="uppS"/>
    <property type="match status" value="1"/>
</dbReference>
<keyword evidence="4" id="KW-1185">Reference proteome</keyword>
<dbReference type="Pfam" id="PF01255">
    <property type="entry name" value="Prenyltransf"/>
    <property type="match status" value="1"/>
</dbReference>
<evidence type="ECO:0000256" key="2">
    <source>
        <dbReference type="HAMAP-Rule" id="MF_01139"/>
    </source>
</evidence>
<comment type="function">
    <text evidence="2">Catalyzes the condensation of isopentenyl diphosphate (IPP) with allylic pyrophosphates generating different type of terpenoids.</text>
</comment>
<feature type="binding site" evidence="2">
    <location>
        <position position="89"/>
    </location>
    <ligand>
        <name>substrate</name>
    </ligand>
</feature>
<dbReference type="GO" id="GO:0045547">
    <property type="term" value="F:ditrans,polycis-polyprenyl diphosphate synthase [(2E,6E)-farnesyl diphosphate specific] activity"/>
    <property type="evidence" value="ECO:0007669"/>
    <property type="project" value="TreeGrafter"/>
</dbReference>
<dbReference type="InterPro" id="IPR036424">
    <property type="entry name" value="UPP_synth-like_sf"/>
</dbReference>
<dbReference type="GO" id="GO:0016094">
    <property type="term" value="P:polyprenol biosynthetic process"/>
    <property type="evidence" value="ECO:0007669"/>
    <property type="project" value="TreeGrafter"/>
</dbReference>
<feature type="active site" evidence="2">
    <location>
        <position position="38"/>
    </location>
</feature>
<dbReference type="OrthoDB" id="4191603at2"/>
<feature type="binding site" evidence="2">
    <location>
        <position position="38"/>
    </location>
    <ligand>
        <name>Mg(2+)</name>
        <dbReference type="ChEBI" id="CHEBI:18420"/>
    </ligand>
</feature>
<evidence type="ECO:0000313" key="4">
    <source>
        <dbReference type="Proteomes" id="UP000430670"/>
    </source>
</evidence>
<dbReference type="InterPro" id="IPR018520">
    <property type="entry name" value="UPP_synth-like_CS"/>
</dbReference>
<name>A0A6I3SFG2_HELMO</name>
<dbReference type="PANTHER" id="PTHR10291:SF0">
    <property type="entry name" value="DEHYDRODOLICHYL DIPHOSPHATE SYNTHASE 2"/>
    <property type="match status" value="1"/>
</dbReference>
<dbReference type="AlphaFoldDB" id="A0A6I3SFG2"/>
<dbReference type="GO" id="GO:0000287">
    <property type="term" value="F:magnesium ion binding"/>
    <property type="evidence" value="ECO:0007669"/>
    <property type="project" value="UniProtKB-UniRule"/>
</dbReference>
<keyword evidence="1 2" id="KW-0808">Transferase</keyword>
<comment type="similarity">
    <text evidence="2">Belongs to the UPP synthase family.</text>
</comment>
<dbReference type="FunFam" id="3.40.1180.10:FF:000001">
    <property type="entry name" value="(2E,6E)-farnesyl-diphosphate-specific ditrans,polycis-undecaprenyl-diphosphate synthase"/>
    <property type="match status" value="1"/>
</dbReference>
<evidence type="ECO:0000313" key="3">
    <source>
        <dbReference type="EMBL" id="MTV47830.1"/>
    </source>
</evidence>
<dbReference type="Proteomes" id="UP000430670">
    <property type="component" value="Unassembled WGS sequence"/>
</dbReference>
<proteinExistence type="inferred from homology"/>
<feature type="binding site" evidence="2">
    <location>
        <begin position="39"/>
        <end position="42"/>
    </location>
    <ligand>
        <name>substrate</name>
    </ligand>
</feature>
<organism evidence="3 4">
    <name type="scientific">Heliobacterium mobile</name>
    <name type="common">Heliobacillus mobilis</name>
    <dbReference type="NCBI Taxonomy" id="28064"/>
    <lineage>
        <taxon>Bacteria</taxon>
        <taxon>Bacillati</taxon>
        <taxon>Bacillota</taxon>
        <taxon>Clostridia</taxon>
        <taxon>Eubacteriales</taxon>
        <taxon>Heliobacteriaceae</taxon>
        <taxon>Heliobacterium</taxon>
    </lineage>
</organism>
<dbReference type="SUPFAM" id="SSF64005">
    <property type="entry name" value="Undecaprenyl diphosphate synthase"/>
    <property type="match status" value="1"/>
</dbReference>
<feature type="binding site" evidence="2">
    <location>
        <position position="206"/>
    </location>
    <ligand>
        <name>substrate</name>
    </ligand>
</feature>
<feature type="binding site" evidence="2">
    <location>
        <position position="87"/>
    </location>
    <ligand>
        <name>substrate</name>
    </ligand>
</feature>
<feature type="binding site" evidence="2">
    <location>
        <begin position="83"/>
        <end position="85"/>
    </location>
    <ligand>
        <name>substrate</name>
    </ligand>
</feature>
<gene>
    <name evidence="3" type="ORF">GJ688_02375</name>
</gene>